<keyword evidence="3" id="KW-1185">Reference proteome</keyword>
<gene>
    <name evidence="2" type="ORF">LWI28_025331</name>
</gene>
<reference evidence="2" key="1">
    <citation type="journal article" date="2022" name="Plant J.">
        <title>Strategies of tolerance reflected in two North American maple genomes.</title>
        <authorList>
            <person name="McEvoy S.L."/>
            <person name="Sezen U.U."/>
            <person name="Trouern-Trend A."/>
            <person name="McMahon S.M."/>
            <person name="Schaberg P.G."/>
            <person name="Yang J."/>
            <person name="Wegrzyn J.L."/>
            <person name="Swenson N.G."/>
        </authorList>
    </citation>
    <scope>NUCLEOTIDE SEQUENCE</scope>
    <source>
        <strain evidence="2">91603</strain>
    </source>
</reference>
<dbReference type="AlphaFoldDB" id="A0AAD5J6U8"/>
<reference evidence="2" key="2">
    <citation type="submission" date="2023-02" db="EMBL/GenBank/DDBJ databases">
        <authorList>
            <person name="Swenson N.G."/>
            <person name="Wegrzyn J.L."/>
            <person name="Mcevoy S.L."/>
        </authorList>
    </citation>
    <scope>NUCLEOTIDE SEQUENCE</scope>
    <source>
        <strain evidence="2">91603</strain>
        <tissue evidence="2">Leaf</tissue>
    </source>
</reference>
<name>A0AAD5J6U8_ACENE</name>
<dbReference type="Proteomes" id="UP001064489">
    <property type="component" value="Chromosome 3"/>
</dbReference>
<accession>A0AAD5J6U8</accession>
<feature type="region of interest" description="Disordered" evidence="1">
    <location>
        <begin position="39"/>
        <end position="61"/>
    </location>
</feature>
<evidence type="ECO:0000256" key="1">
    <source>
        <dbReference type="SAM" id="MobiDB-lite"/>
    </source>
</evidence>
<dbReference type="EMBL" id="JAJSOW010000100">
    <property type="protein sequence ID" value="KAI9187191.1"/>
    <property type="molecule type" value="Genomic_DNA"/>
</dbReference>
<sequence>MLSQIVEIVDLHKYRLQISYNGDSGKVLDRFPYSVSNHVKEDKKETDDGGQLMYKDNNPRKGDRAQILHKSGKNSKIGAMLVVKKNLFKLRKEKMTKEALGRGVVDKGKRCKVRETKKVVVEDGLMEAQQNICLRFRMGLEFGVMDREKECPTSKFSKGLIGRVSALEMGVLRGPTNPSQFERNGVIINGVGGNSHEKVVRESGLVPISVNVLDTAARLPMVLPCISKKRSRRKSSYTLKSHNVVTRNSNVCLTNLHQKHEAKNRVVWNLEEEIVEVFQTG</sequence>
<proteinExistence type="predicted"/>
<protein>
    <submittedName>
        <fullName evidence="2">Uncharacterized protein</fullName>
    </submittedName>
</protein>
<evidence type="ECO:0000313" key="3">
    <source>
        <dbReference type="Proteomes" id="UP001064489"/>
    </source>
</evidence>
<organism evidence="2 3">
    <name type="scientific">Acer negundo</name>
    <name type="common">Box elder</name>
    <dbReference type="NCBI Taxonomy" id="4023"/>
    <lineage>
        <taxon>Eukaryota</taxon>
        <taxon>Viridiplantae</taxon>
        <taxon>Streptophyta</taxon>
        <taxon>Embryophyta</taxon>
        <taxon>Tracheophyta</taxon>
        <taxon>Spermatophyta</taxon>
        <taxon>Magnoliopsida</taxon>
        <taxon>eudicotyledons</taxon>
        <taxon>Gunneridae</taxon>
        <taxon>Pentapetalae</taxon>
        <taxon>rosids</taxon>
        <taxon>malvids</taxon>
        <taxon>Sapindales</taxon>
        <taxon>Sapindaceae</taxon>
        <taxon>Hippocastanoideae</taxon>
        <taxon>Acereae</taxon>
        <taxon>Acer</taxon>
    </lineage>
</organism>
<comment type="caution">
    <text evidence="2">The sequence shown here is derived from an EMBL/GenBank/DDBJ whole genome shotgun (WGS) entry which is preliminary data.</text>
</comment>
<evidence type="ECO:0000313" key="2">
    <source>
        <dbReference type="EMBL" id="KAI9187191.1"/>
    </source>
</evidence>